<feature type="transmembrane region" description="Helical" evidence="1">
    <location>
        <begin position="167"/>
        <end position="183"/>
    </location>
</feature>
<feature type="transmembrane region" description="Helical" evidence="1">
    <location>
        <begin position="20"/>
        <end position="45"/>
    </location>
</feature>
<keyword evidence="1" id="KW-0812">Transmembrane</keyword>
<organism evidence="2 3">
    <name type="scientific">Prochlorococcus marinus str. MIT 9302</name>
    <dbReference type="NCBI Taxonomy" id="74545"/>
    <lineage>
        <taxon>Bacteria</taxon>
        <taxon>Bacillati</taxon>
        <taxon>Cyanobacteriota</taxon>
        <taxon>Cyanophyceae</taxon>
        <taxon>Synechococcales</taxon>
        <taxon>Prochlorococcaceae</taxon>
        <taxon>Prochlorococcus</taxon>
    </lineage>
</organism>
<reference evidence="3" key="1">
    <citation type="journal article" date="2014" name="Sci. Data">
        <title>Genomes of diverse isolates of the marine cyanobacterium Prochlorococcus.</title>
        <authorList>
            <person name="Biller S."/>
            <person name="Berube P."/>
            <person name="Thompson J."/>
            <person name="Kelly L."/>
            <person name="Roggensack S."/>
            <person name="Awad L."/>
            <person name="Roache-Johnson K."/>
            <person name="Ding H."/>
            <person name="Giovannoni S.J."/>
            <person name="Moore L.R."/>
            <person name="Chisholm S.W."/>
        </authorList>
    </citation>
    <scope>NUCLEOTIDE SEQUENCE [LARGE SCALE GENOMIC DNA]</scope>
    <source>
        <strain evidence="3">MIT 9302</strain>
    </source>
</reference>
<keyword evidence="1" id="KW-0472">Membrane</keyword>
<protein>
    <submittedName>
        <fullName evidence="2">Uncharacterized protein</fullName>
    </submittedName>
</protein>
<dbReference type="eggNOG" id="ENOG50319YA">
    <property type="taxonomic scope" value="Bacteria"/>
</dbReference>
<sequence>MKLIKTPWGNISPEVNLFPIYYLLFIYGFVYILPYGEIIIGLTWFDLLKIEDGPLEWIQFSEYLISSIFGIVIYFKSKNKNTINSFIWLILSAFCFFVAAEEISWGERLTGFSLNSLTEISIQSETNLHNLPFFHDFFLDPILIAICILFGWIGWRKWPYLNSIPNKKLSLFFLITALYIFYYEISWASTVEHIRNDLEIYEFLLSTGIFLHFWNNLKLFFKGNSQ</sequence>
<dbReference type="STRING" id="74545.EU96_1328"/>
<name>A0A0A2AAT9_PROMR</name>
<proteinExistence type="predicted"/>
<feature type="transmembrane region" description="Helical" evidence="1">
    <location>
        <begin position="57"/>
        <end position="75"/>
    </location>
</feature>
<feature type="transmembrane region" description="Helical" evidence="1">
    <location>
        <begin position="82"/>
        <end position="100"/>
    </location>
</feature>
<gene>
    <name evidence="2" type="ORF">EU96_1328</name>
</gene>
<evidence type="ECO:0000313" key="2">
    <source>
        <dbReference type="EMBL" id="KGF97614.1"/>
    </source>
</evidence>
<accession>A0A0A2AAT9</accession>
<dbReference type="OrthoDB" id="7067875at2"/>
<comment type="caution">
    <text evidence="2">The sequence shown here is derived from an EMBL/GenBank/DDBJ whole genome shotgun (WGS) entry which is preliminary data.</text>
</comment>
<keyword evidence="1" id="KW-1133">Transmembrane helix</keyword>
<evidence type="ECO:0000256" key="1">
    <source>
        <dbReference type="SAM" id="Phobius"/>
    </source>
</evidence>
<feature type="transmembrane region" description="Helical" evidence="1">
    <location>
        <begin position="137"/>
        <end position="155"/>
    </location>
</feature>
<evidence type="ECO:0000313" key="3">
    <source>
        <dbReference type="Proteomes" id="UP000030445"/>
    </source>
</evidence>
<dbReference type="EMBL" id="JNAM01000010">
    <property type="protein sequence ID" value="KGF97614.1"/>
    <property type="molecule type" value="Genomic_DNA"/>
</dbReference>
<dbReference type="RefSeq" id="WP_032526962.1">
    <property type="nucleotide sequence ID" value="NZ_CP138951.1"/>
</dbReference>
<dbReference type="AlphaFoldDB" id="A0A0A2AAT9"/>
<dbReference type="Proteomes" id="UP000030445">
    <property type="component" value="Unassembled WGS sequence"/>
</dbReference>